<dbReference type="CDD" id="cd14476">
    <property type="entry name" value="SPX_PHO1_like"/>
    <property type="match status" value="1"/>
</dbReference>
<comment type="subcellular location">
    <subcellularLocation>
        <location evidence="1">Cell membrane</location>
        <topology evidence="1">Multi-pass membrane protein</topology>
    </subcellularLocation>
</comment>
<dbReference type="PANTHER" id="PTHR10783">
    <property type="entry name" value="XENOTROPIC AND POLYTROPIC RETROVIRUS RECEPTOR 1-RELATED"/>
    <property type="match status" value="1"/>
</dbReference>
<organism evidence="6 7">
    <name type="scientific">Lithospermum erythrorhizon</name>
    <name type="common">Purple gromwell</name>
    <name type="synonym">Lithospermum officinale var. erythrorhizon</name>
    <dbReference type="NCBI Taxonomy" id="34254"/>
    <lineage>
        <taxon>Eukaryota</taxon>
        <taxon>Viridiplantae</taxon>
        <taxon>Streptophyta</taxon>
        <taxon>Embryophyta</taxon>
        <taxon>Tracheophyta</taxon>
        <taxon>Spermatophyta</taxon>
        <taxon>Magnoliopsida</taxon>
        <taxon>eudicotyledons</taxon>
        <taxon>Gunneridae</taxon>
        <taxon>Pentapetalae</taxon>
        <taxon>asterids</taxon>
        <taxon>lamiids</taxon>
        <taxon>Boraginales</taxon>
        <taxon>Boraginaceae</taxon>
        <taxon>Boraginoideae</taxon>
        <taxon>Lithospermeae</taxon>
        <taxon>Lithospermum</taxon>
    </lineage>
</organism>
<dbReference type="AlphaFoldDB" id="A0AAV3RIF7"/>
<dbReference type="GO" id="GO:0005886">
    <property type="term" value="C:plasma membrane"/>
    <property type="evidence" value="ECO:0007669"/>
    <property type="project" value="UniProtKB-SubCell"/>
</dbReference>
<evidence type="ECO:0000256" key="3">
    <source>
        <dbReference type="ARBA" id="ARBA00043939"/>
    </source>
</evidence>
<dbReference type="GO" id="GO:0005802">
    <property type="term" value="C:trans-Golgi network"/>
    <property type="evidence" value="ECO:0007669"/>
    <property type="project" value="TreeGrafter"/>
</dbReference>
<evidence type="ECO:0000256" key="2">
    <source>
        <dbReference type="ARBA" id="ARBA00022475"/>
    </source>
</evidence>
<keyword evidence="2" id="KW-1003">Cell membrane</keyword>
<evidence type="ECO:0000313" key="7">
    <source>
        <dbReference type="Proteomes" id="UP001454036"/>
    </source>
</evidence>
<feature type="region of interest" description="Disordered" evidence="4">
    <location>
        <begin position="185"/>
        <end position="219"/>
    </location>
</feature>
<proteinExistence type="predicted"/>
<reference evidence="6 7" key="1">
    <citation type="submission" date="2024-01" db="EMBL/GenBank/DDBJ databases">
        <title>The complete chloroplast genome sequence of Lithospermum erythrorhizon: insights into the phylogenetic relationship among Boraginaceae species and the maternal lineages of purple gromwells.</title>
        <authorList>
            <person name="Okada T."/>
            <person name="Watanabe K."/>
        </authorList>
    </citation>
    <scope>NUCLEOTIDE SEQUENCE [LARGE SCALE GENOMIC DNA]</scope>
</reference>
<gene>
    <name evidence="6" type="ORF">LIER_29087</name>
</gene>
<comment type="function">
    <text evidence="3">May transport inorganic phosphate (Pi).</text>
</comment>
<dbReference type="Pfam" id="PF03105">
    <property type="entry name" value="SPX"/>
    <property type="match status" value="1"/>
</dbReference>
<dbReference type="EMBL" id="BAABME010009900">
    <property type="protein sequence ID" value="GAA0176020.1"/>
    <property type="molecule type" value="Genomic_DNA"/>
</dbReference>
<dbReference type="PANTHER" id="PTHR10783:SF124">
    <property type="entry name" value="PHOSPHATE TRANSPORTER PHO1 HOMOLOG 9"/>
    <property type="match status" value="1"/>
</dbReference>
<evidence type="ECO:0000256" key="4">
    <source>
        <dbReference type="SAM" id="MobiDB-lite"/>
    </source>
</evidence>
<keyword evidence="7" id="KW-1185">Reference proteome</keyword>
<dbReference type="GO" id="GO:0006817">
    <property type="term" value="P:phosphate ion transport"/>
    <property type="evidence" value="ECO:0007669"/>
    <property type="project" value="TreeGrafter"/>
</dbReference>
<evidence type="ECO:0000259" key="5">
    <source>
        <dbReference type="PROSITE" id="PS51382"/>
    </source>
</evidence>
<evidence type="ECO:0000256" key="1">
    <source>
        <dbReference type="ARBA" id="ARBA00004651"/>
    </source>
</evidence>
<keyword evidence="2" id="KW-0472">Membrane</keyword>
<dbReference type="Proteomes" id="UP001454036">
    <property type="component" value="Unassembled WGS sequence"/>
</dbReference>
<name>A0AAV3RIF7_LITER</name>
<dbReference type="PROSITE" id="PS51382">
    <property type="entry name" value="SPX"/>
    <property type="match status" value="1"/>
</dbReference>
<sequence>MKFGKEYTSQMVQEWQEAYLDYNYLKSLLKDILHHKQRNTTKVPIEMKLKNSLKRSMSLYRSFSGLTSKLYSPRGSLNNNHEDEVILVSDIGSEQEKYQTMFLMSSEEGGGSEMVFFKKLDDEFNKVVKFYKGKVDQVKMEAQGLSRQMDALIALRIKVHHGVQRGGENMINLERFWHSSPSPGFVKQGSGHLDAIEESSRGGEKEYGSGDSEPNSHHKREVYRPAPLHFLNQVKINIEPATPRSTLKNVLNCSSDSDLSFSKVELKKAEDKLRSALIEFYQKLRLLKNFRYNFYERGTVYGVTFHVTFD</sequence>
<accession>A0AAV3RIF7</accession>
<evidence type="ECO:0000313" key="6">
    <source>
        <dbReference type="EMBL" id="GAA0176020.1"/>
    </source>
</evidence>
<comment type="caution">
    <text evidence="6">The sequence shown here is derived from an EMBL/GenBank/DDBJ whole genome shotgun (WGS) entry which is preliminary data.</text>
</comment>
<dbReference type="GO" id="GO:0016036">
    <property type="term" value="P:cellular response to phosphate starvation"/>
    <property type="evidence" value="ECO:0007669"/>
    <property type="project" value="TreeGrafter"/>
</dbReference>
<dbReference type="GO" id="GO:0000822">
    <property type="term" value="F:inositol hexakisphosphate binding"/>
    <property type="evidence" value="ECO:0007669"/>
    <property type="project" value="TreeGrafter"/>
</dbReference>
<protein>
    <submittedName>
        <fullName evidence="6">Secondary carrier transporter</fullName>
    </submittedName>
</protein>
<feature type="compositionally biased region" description="Basic and acidic residues" evidence="4">
    <location>
        <begin position="194"/>
        <end position="208"/>
    </location>
</feature>
<dbReference type="InterPro" id="IPR034092">
    <property type="entry name" value="PHO1_SPX"/>
</dbReference>
<feature type="domain" description="SPX" evidence="5">
    <location>
        <begin position="1"/>
        <end position="310"/>
    </location>
</feature>
<dbReference type="InterPro" id="IPR004331">
    <property type="entry name" value="SPX_dom"/>
</dbReference>